<gene>
    <name evidence="1" type="ORF">HYFRA_00001983</name>
</gene>
<dbReference type="Proteomes" id="UP000696280">
    <property type="component" value="Unassembled WGS sequence"/>
</dbReference>
<evidence type="ECO:0000313" key="2">
    <source>
        <dbReference type="Proteomes" id="UP000696280"/>
    </source>
</evidence>
<dbReference type="AlphaFoldDB" id="A0A9N9PME7"/>
<name>A0A9N9PME7_9HELO</name>
<accession>A0A9N9PME7</accession>
<organism evidence="1 2">
    <name type="scientific">Hymenoscyphus fraxineus</name>
    <dbReference type="NCBI Taxonomy" id="746836"/>
    <lineage>
        <taxon>Eukaryota</taxon>
        <taxon>Fungi</taxon>
        <taxon>Dikarya</taxon>
        <taxon>Ascomycota</taxon>
        <taxon>Pezizomycotina</taxon>
        <taxon>Leotiomycetes</taxon>
        <taxon>Helotiales</taxon>
        <taxon>Helotiaceae</taxon>
        <taxon>Hymenoscyphus</taxon>
    </lineage>
</organism>
<reference evidence="1" key="1">
    <citation type="submission" date="2021-07" db="EMBL/GenBank/DDBJ databases">
        <authorList>
            <person name="Durling M."/>
        </authorList>
    </citation>
    <scope>NUCLEOTIDE SEQUENCE</scope>
</reference>
<proteinExistence type="predicted"/>
<keyword evidence="2" id="KW-1185">Reference proteome</keyword>
<sequence length="120" mass="12507">MALKRPASPALRQGCRDILCSAAAAVSELRKSSFVGGGWKPFFAASLTLGHFLEADEATAWTVERWPSASAFSVCNDAARSLDSDFSASSHTRRPSSQAVLAAAGIDGIFTGAGKASWVS</sequence>
<protein>
    <submittedName>
        <fullName evidence="1">Uncharacterized protein</fullName>
    </submittedName>
</protein>
<dbReference type="EMBL" id="CAJVRL010000001">
    <property type="protein sequence ID" value="CAG8948860.1"/>
    <property type="molecule type" value="Genomic_DNA"/>
</dbReference>
<comment type="caution">
    <text evidence="1">The sequence shown here is derived from an EMBL/GenBank/DDBJ whole genome shotgun (WGS) entry which is preliminary data.</text>
</comment>
<evidence type="ECO:0000313" key="1">
    <source>
        <dbReference type="EMBL" id="CAG8948860.1"/>
    </source>
</evidence>